<dbReference type="RefSeq" id="XP_007401239.1">
    <property type="nucleotide sequence ID" value="XM_007401177.1"/>
</dbReference>
<dbReference type="GeneID" id="18918844"/>
<keyword evidence="4" id="KW-1185">Reference proteome</keyword>
<dbReference type="KEGG" id="pco:PHACADRAFT_264544"/>
<keyword evidence="2" id="KW-1133">Transmembrane helix</keyword>
<feature type="region of interest" description="Disordered" evidence="1">
    <location>
        <begin position="42"/>
        <end position="66"/>
    </location>
</feature>
<dbReference type="EMBL" id="JH930479">
    <property type="protein sequence ID" value="EKM50045.1"/>
    <property type="molecule type" value="Genomic_DNA"/>
</dbReference>
<evidence type="ECO:0000256" key="2">
    <source>
        <dbReference type="SAM" id="Phobius"/>
    </source>
</evidence>
<evidence type="ECO:0000256" key="1">
    <source>
        <dbReference type="SAM" id="MobiDB-lite"/>
    </source>
</evidence>
<feature type="transmembrane region" description="Helical" evidence="2">
    <location>
        <begin position="20"/>
        <end position="35"/>
    </location>
</feature>
<dbReference type="AlphaFoldDB" id="K5VTC1"/>
<evidence type="ECO:0000313" key="3">
    <source>
        <dbReference type="EMBL" id="EKM50045.1"/>
    </source>
</evidence>
<keyword evidence="2" id="KW-0472">Membrane</keyword>
<proteinExistence type="predicted"/>
<organism evidence="3 4">
    <name type="scientific">Phanerochaete carnosa (strain HHB-10118-sp)</name>
    <name type="common">White-rot fungus</name>
    <name type="synonym">Peniophora carnosa</name>
    <dbReference type="NCBI Taxonomy" id="650164"/>
    <lineage>
        <taxon>Eukaryota</taxon>
        <taxon>Fungi</taxon>
        <taxon>Dikarya</taxon>
        <taxon>Basidiomycota</taxon>
        <taxon>Agaricomycotina</taxon>
        <taxon>Agaricomycetes</taxon>
        <taxon>Polyporales</taxon>
        <taxon>Phanerochaetaceae</taxon>
        <taxon>Phanerochaete</taxon>
    </lineage>
</organism>
<sequence>MDDLSHTYFKGPDFKLMKPFWLSLVLSVYVCLVHLREKKNDEPRAAHGSRNRNVSGSIRRNTGADAASVRDVQLEGVSDFKPIHRLRLCTGSGCHRVAHCNI</sequence>
<protein>
    <submittedName>
        <fullName evidence="3">Uncharacterized protein</fullName>
    </submittedName>
</protein>
<reference evidence="3 4" key="1">
    <citation type="journal article" date="2012" name="BMC Genomics">
        <title>Comparative genomics of the white-rot fungi, Phanerochaete carnosa and P. chrysosporium, to elucidate the genetic basis of the distinct wood types they colonize.</title>
        <authorList>
            <person name="Suzuki H."/>
            <person name="MacDonald J."/>
            <person name="Syed K."/>
            <person name="Salamov A."/>
            <person name="Hori C."/>
            <person name="Aerts A."/>
            <person name="Henrissat B."/>
            <person name="Wiebenga A."/>
            <person name="vanKuyk P.A."/>
            <person name="Barry K."/>
            <person name="Lindquist E."/>
            <person name="LaButti K."/>
            <person name="Lapidus A."/>
            <person name="Lucas S."/>
            <person name="Coutinho P."/>
            <person name="Gong Y."/>
            <person name="Samejima M."/>
            <person name="Mahadevan R."/>
            <person name="Abou-Zaid M."/>
            <person name="de Vries R.P."/>
            <person name="Igarashi K."/>
            <person name="Yadav J.S."/>
            <person name="Grigoriev I.V."/>
            <person name="Master E.R."/>
        </authorList>
    </citation>
    <scope>NUCLEOTIDE SEQUENCE [LARGE SCALE GENOMIC DNA]</scope>
    <source>
        <strain evidence="3 4">HHB-10118-sp</strain>
    </source>
</reference>
<feature type="non-terminal residue" evidence="3">
    <location>
        <position position="102"/>
    </location>
</feature>
<keyword evidence="2" id="KW-0812">Transmembrane</keyword>
<dbReference type="Proteomes" id="UP000008370">
    <property type="component" value="Unassembled WGS sequence"/>
</dbReference>
<feature type="compositionally biased region" description="Polar residues" evidence="1">
    <location>
        <begin position="51"/>
        <end position="60"/>
    </location>
</feature>
<name>K5VTC1_PHACS</name>
<dbReference type="InParanoid" id="K5VTC1"/>
<accession>K5VTC1</accession>
<evidence type="ECO:0000313" key="4">
    <source>
        <dbReference type="Proteomes" id="UP000008370"/>
    </source>
</evidence>
<gene>
    <name evidence="3" type="ORF">PHACADRAFT_264544</name>
</gene>
<dbReference type="HOGENOM" id="CLU_2284160_0_0_1"/>